<reference evidence="1" key="1">
    <citation type="submission" date="2021-01" db="EMBL/GenBank/DDBJ databases">
        <authorList>
            <person name="Corre E."/>
            <person name="Pelletier E."/>
            <person name="Niang G."/>
            <person name="Scheremetjew M."/>
            <person name="Finn R."/>
            <person name="Kale V."/>
            <person name="Holt S."/>
            <person name="Cochrane G."/>
            <person name="Meng A."/>
            <person name="Brown T."/>
            <person name="Cohen L."/>
        </authorList>
    </citation>
    <scope>NUCLEOTIDE SEQUENCE</scope>
    <source>
        <strain evidence="1">SAG 63-3</strain>
    </source>
</reference>
<dbReference type="Gene3D" id="1.25.10.10">
    <property type="entry name" value="Leucine-rich Repeat Variant"/>
    <property type="match status" value="1"/>
</dbReference>
<name>A0A7S0VF92_9CHLO</name>
<organism evidence="1">
    <name type="scientific">Polytomella parva</name>
    <dbReference type="NCBI Taxonomy" id="51329"/>
    <lineage>
        <taxon>Eukaryota</taxon>
        <taxon>Viridiplantae</taxon>
        <taxon>Chlorophyta</taxon>
        <taxon>core chlorophytes</taxon>
        <taxon>Chlorophyceae</taxon>
        <taxon>CS clade</taxon>
        <taxon>Chlamydomonadales</taxon>
        <taxon>Chlamydomonadaceae</taxon>
        <taxon>Polytomella</taxon>
    </lineage>
</organism>
<dbReference type="SUPFAM" id="SSF48371">
    <property type="entry name" value="ARM repeat"/>
    <property type="match status" value="1"/>
</dbReference>
<dbReference type="AlphaFoldDB" id="A0A7S0VF92"/>
<sequence length="265" mass="28740">MPNTVQQIEAQIQILETGDDFAKLGALGQLVILVNSLQNESDIHILIEACPEILKYLNHDDAQMLSNALALITALLQFSTGANAIFASIELIHVVIGIYNQYKQHDNVAINALSCLTEAVRNNESKSKALVQHSEFASILEKNGVSEPVLEAAADLMCSICQNHNVTDLGLNEEKVVGFINDLCKEVSYDIRGRALLALGMILPRRDHLHAIVAHDSMTIESLKGGVAQSDDIDVKILSATLMKLFSKSTAICATIAADLAIQLQ</sequence>
<dbReference type="InterPro" id="IPR016024">
    <property type="entry name" value="ARM-type_fold"/>
</dbReference>
<protein>
    <submittedName>
        <fullName evidence="1">Uncharacterized protein</fullName>
    </submittedName>
</protein>
<dbReference type="EMBL" id="HBFM01027409">
    <property type="protein sequence ID" value="CAD8785296.1"/>
    <property type="molecule type" value="Transcribed_RNA"/>
</dbReference>
<evidence type="ECO:0000313" key="1">
    <source>
        <dbReference type="EMBL" id="CAD8785296.1"/>
    </source>
</evidence>
<dbReference type="InterPro" id="IPR011989">
    <property type="entry name" value="ARM-like"/>
</dbReference>
<gene>
    <name evidence="1" type="ORF">PPAR00522_LOCUS17732</name>
</gene>
<proteinExistence type="predicted"/>
<accession>A0A7S0VF92</accession>